<proteinExistence type="predicted"/>
<keyword evidence="1" id="KW-0808">Transferase</keyword>
<reference evidence="4" key="1">
    <citation type="submission" date="2020-02" db="EMBL/GenBank/DDBJ databases">
        <authorList>
            <person name="Meier V. D."/>
        </authorList>
    </citation>
    <scope>NUCLEOTIDE SEQUENCE</scope>
    <source>
        <strain evidence="4">AVDCRST_MAG73</strain>
    </source>
</reference>
<dbReference type="PANTHER" id="PTHR43877">
    <property type="entry name" value="AMINOALKYLPHOSPHONATE N-ACETYLTRANSFERASE-RELATED-RELATED"/>
    <property type="match status" value="1"/>
</dbReference>
<dbReference type="InterPro" id="IPR016181">
    <property type="entry name" value="Acyl_CoA_acyltransferase"/>
</dbReference>
<dbReference type="Pfam" id="PF00583">
    <property type="entry name" value="Acetyltransf_1"/>
    <property type="match status" value="1"/>
</dbReference>
<dbReference type="CDD" id="cd04301">
    <property type="entry name" value="NAT_SF"/>
    <property type="match status" value="1"/>
</dbReference>
<evidence type="ECO:0000256" key="1">
    <source>
        <dbReference type="ARBA" id="ARBA00022679"/>
    </source>
</evidence>
<dbReference type="InterPro" id="IPR000182">
    <property type="entry name" value="GNAT_dom"/>
</dbReference>
<evidence type="ECO:0000256" key="2">
    <source>
        <dbReference type="ARBA" id="ARBA00023315"/>
    </source>
</evidence>
<gene>
    <name evidence="4" type="ORF">AVDCRST_MAG73-4198</name>
</gene>
<dbReference type="InterPro" id="IPR050832">
    <property type="entry name" value="Bact_Acetyltransf"/>
</dbReference>
<protein>
    <recommendedName>
        <fullName evidence="3">N-acetyltransferase domain-containing protein</fullName>
    </recommendedName>
</protein>
<dbReference type="GO" id="GO:0016747">
    <property type="term" value="F:acyltransferase activity, transferring groups other than amino-acyl groups"/>
    <property type="evidence" value="ECO:0007669"/>
    <property type="project" value="InterPro"/>
</dbReference>
<dbReference type="AlphaFoldDB" id="A0A6J4V707"/>
<dbReference type="EMBL" id="CADCWE010000269">
    <property type="protein sequence ID" value="CAA9566197.1"/>
    <property type="molecule type" value="Genomic_DNA"/>
</dbReference>
<evidence type="ECO:0000259" key="3">
    <source>
        <dbReference type="PROSITE" id="PS51186"/>
    </source>
</evidence>
<evidence type="ECO:0000313" key="4">
    <source>
        <dbReference type="EMBL" id="CAA9566197.1"/>
    </source>
</evidence>
<keyword evidence="2" id="KW-0012">Acyltransferase</keyword>
<dbReference type="Gene3D" id="3.40.630.30">
    <property type="match status" value="1"/>
</dbReference>
<organism evidence="4">
    <name type="scientific">uncultured Thermomicrobiales bacterium</name>
    <dbReference type="NCBI Taxonomy" id="1645740"/>
    <lineage>
        <taxon>Bacteria</taxon>
        <taxon>Pseudomonadati</taxon>
        <taxon>Thermomicrobiota</taxon>
        <taxon>Thermomicrobia</taxon>
        <taxon>Thermomicrobiales</taxon>
        <taxon>environmental samples</taxon>
    </lineage>
</organism>
<feature type="domain" description="N-acetyltransferase" evidence="3">
    <location>
        <begin position="14"/>
        <end position="168"/>
    </location>
</feature>
<sequence>MVTVADSSSMPGAIRVRPFDTADRPFYRAIVGRLQDADATPTRDPAVMADYFRRRANGEVEDPPGTETFVAIGPDDAPLGILTLTPSTDYFTGHGRAHVEILVVSAEAEGTGAGRALMAHAETWARSRGLTEIALDVFAGNARARAFYERLGFRPDHLRLVRALDRSP</sequence>
<name>A0A6J4V707_9BACT</name>
<dbReference type="SUPFAM" id="SSF55729">
    <property type="entry name" value="Acyl-CoA N-acyltransferases (Nat)"/>
    <property type="match status" value="1"/>
</dbReference>
<accession>A0A6J4V707</accession>
<dbReference type="PANTHER" id="PTHR43877:SF2">
    <property type="entry name" value="AMINOALKYLPHOSPHONATE N-ACETYLTRANSFERASE-RELATED"/>
    <property type="match status" value="1"/>
</dbReference>
<dbReference type="PROSITE" id="PS51186">
    <property type="entry name" value="GNAT"/>
    <property type="match status" value="1"/>
</dbReference>